<keyword evidence="10" id="KW-1185">Reference proteome</keyword>
<evidence type="ECO:0000256" key="2">
    <source>
        <dbReference type="ARBA" id="ARBA00008766"/>
    </source>
</evidence>
<gene>
    <name evidence="9" type="ORF">D9619_005839</name>
</gene>
<feature type="domain" description="Peptidase M24" evidence="8">
    <location>
        <begin position="275"/>
        <end position="476"/>
    </location>
</feature>
<dbReference type="PROSITE" id="PS00491">
    <property type="entry name" value="PROLINE_PEPTIDASE"/>
    <property type="match status" value="1"/>
</dbReference>
<dbReference type="Gene3D" id="3.40.350.10">
    <property type="entry name" value="Creatinase/prolidase N-terminal domain"/>
    <property type="match status" value="1"/>
</dbReference>
<keyword evidence="7" id="KW-0812">Transmembrane</keyword>
<evidence type="ECO:0000256" key="6">
    <source>
        <dbReference type="RuleBase" id="RU000590"/>
    </source>
</evidence>
<keyword evidence="4" id="KW-0378">Hydrolase</keyword>
<evidence type="ECO:0000256" key="4">
    <source>
        <dbReference type="ARBA" id="ARBA00022801"/>
    </source>
</evidence>
<evidence type="ECO:0000313" key="10">
    <source>
        <dbReference type="Proteomes" id="UP000567179"/>
    </source>
</evidence>
<keyword evidence="3 6" id="KW-0479">Metal-binding</keyword>
<dbReference type="InterPro" id="IPR050659">
    <property type="entry name" value="Peptidase_M24B"/>
</dbReference>
<dbReference type="InterPro" id="IPR036005">
    <property type="entry name" value="Creatinase/aminopeptidase-like"/>
</dbReference>
<feature type="transmembrane region" description="Helical" evidence="7">
    <location>
        <begin position="16"/>
        <end position="34"/>
    </location>
</feature>
<protein>
    <recommendedName>
        <fullName evidence="8">Peptidase M24 domain-containing protein</fullName>
    </recommendedName>
</protein>
<comment type="caution">
    <text evidence="9">The sequence shown here is derived from an EMBL/GenBank/DDBJ whole genome shotgun (WGS) entry which is preliminary data.</text>
</comment>
<dbReference type="GO" id="GO:0046872">
    <property type="term" value="F:metal ion binding"/>
    <property type="evidence" value="ECO:0007669"/>
    <property type="project" value="UniProtKB-KW"/>
</dbReference>
<organism evidence="9 10">
    <name type="scientific">Psilocybe cf. subviscida</name>
    <dbReference type="NCBI Taxonomy" id="2480587"/>
    <lineage>
        <taxon>Eukaryota</taxon>
        <taxon>Fungi</taxon>
        <taxon>Dikarya</taxon>
        <taxon>Basidiomycota</taxon>
        <taxon>Agaricomycotina</taxon>
        <taxon>Agaricomycetes</taxon>
        <taxon>Agaricomycetidae</taxon>
        <taxon>Agaricales</taxon>
        <taxon>Agaricineae</taxon>
        <taxon>Strophariaceae</taxon>
        <taxon>Psilocybe</taxon>
    </lineage>
</organism>
<dbReference type="PANTHER" id="PTHR46112">
    <property type="entry name" value="AMINOPEPTIDASE"/>
    <property type="match status" value="1"/>
</dbReference>
<evidence type="ECO:0000313" key="9">
    <source>
        <dbReference type="EMBL" id="KAF5330305.1"/>
    </source>
</evidence>
<keyword evidence="7" id="KW-1133">Transmembrane helix</keyword>
<dbReference type="InterPro" id="IPR029149">
    <property type="entry name" value="Creatin/AminoP/Spt16_N"/>
</dbReference>
<comment type="similarity">
    <text evidence="2 6">Belongs to the peptidase M24B family.</text>
</comment>
<evidence type="ECO:0000256" key="1">
    <source>
        <dbReference type="ARBA" id="ARBA00001936"/>
    </source>
</evidence>
<proteinExistence type="inferred from homology"/>
<dbReference type="InterPro" id="IPR000994">
    <property type="entry name" value="Pept_M24"/>
</dbReference>
<dbReference type="Gene3D" id="3.90.230.10">
    <property type="entry name" value="Creatinase/methionine aminopeptidase superfamily"/>
    <property type="match status" value="1"/>
</dbReference>
<evidence type="ECO:0000259" key="8">
    <source>
        <dbReference type="Pfam" id="PF00557"/>
    </source>
</evidence>
<reference evidence="9 10" key="1">
    <citation type="journal article" date="2020" name="ISME J.">
        <title>Uncovering the hidden diversity of litter-decomposition mechanisms in mushroom-forming fungi.</title>
        <authorList>
            <person name="Floudas D."/>
            <person name="Bentzer J."/>
            <person name="Ahren D."/>
            <person name="Johansson T."/>
            <person name="Persson P."/>
            <person name="Tunlid A."/>
        </authorList>
    </citation>
    <scope>NUCLEOTIDE SEQUENCE [LARGE SCALE GENOMIC DNA]</scope>
    <source>
        <strain evidence="9 10">CBS 101986</strain>
    </source>
</reference>
<evidence type="ECO:0000256" key="7">
    <source>
        <dbReference type="SAM" id="Phobius"/>
    </source>
</evidence>
<dbReference type="AlphaFoldDB" id="A0A8H5BVF8"/>
<sequence>MGSEQQIRPSYAARRLRVLGTTLALLLLAVLTWLPSFYSSFNDLINYGRQTFPSPFSTTTYSHLEAHCSTIPPILQSEFTNRQISLAKTLNSLGAAAYITEPGAYSQFFGNFSTAQWKLSERPLLLVITPDVLGAANSNGVSPRVTVLTPKFETTRARLLPIPSLNGQIKYIEWAEEVDPFAAVLAFIDEATSQVRSTTSRKIFVDSSIRKFIADGLLRASDRRTISSISGSTDKVFGHSANNISHRQQALQIFSAPPEITQMRERKSEAELQILKCVNEATLLAIREVHKNLAPGIQESHARNMMATALRAAGLRDGGCLTLFGENAALPHGSGTDRVLNDADFVLFDCTASLHGYWSDVTRTVSLTAKSRIPPSHVETWNFVQKAQQAAIITAKNGTVTKAVDAAARDVFRQEKLEQYFTHRLGHGIGLEVHESPYLRGGSDDIIQIGHTFSDEPGLYIEGEVGVRLEDCFYIDASGEAVYLTDGVGGPSSKPWLP</sequence>
<dbReference type="Pfam" id="PF00557">
    <property type="entry name" value="Peptidase_M24"/>
    <property type="match status" value="1"/>
</dbReference>
<evidence type="ECO:0000256" key="5">
    <source>
        <dbReference type="ARBA" id="ARBA00023211"/>
    </source>
</evidence>
<dbReference type="SUPFAM" id="SSF55920">
    <property type="entry name" value="Creatinase/aminopeptidase"/>
    <property type="match status" value="1"/>
</dbReference>
<name>A0A8H5BVF8_9AGAR</name>
<dbReference type="GO" id="GO:0016787">
    <property type="term" value="F:hydrolase activity"/>
    <property type="evidence" value="ECO:0007669"/>
    <property type="project" value="UniProtKB-KW"/>
</dbReference>
<keyword evidence="7" id="KW-0472">Membrane</keyword>
<keyword evidence="5" id="KW-0464">Manganese</keyword>
<accession>A0A8H5BVF8</accession>
<dbReference type="InterPro" id="IPR001131">
    <property type="entry name" value="Peptidase_M24B_aminopep-P_CS"/>
</dbReference>
<evidence type="ECO:0000256" key="3">
    <source>
        <dbReference type="ARBA" id="ARBA00022723"/>
    </source>
</evidence>
<dbReference type="PANTHER" id="PTHR46112:SF2">
    <property type="entry name" value="XAA-PRO AMINOPEPTIDASE P-RELATED"/>
    <property type="match status" value="1"/>
</dbReference>
<dbReference type="Proteomes" id="UP000567179">
    <property type="component" value="Unassembled WGS sequence"/>
</dbReference>
<comment type="cofactor">
    <cofactor evidence="1">
        <name>Mn(2+)</name>
        <dbReference type="ChEBI" id="CHEBI:29035"/>
    </cofactor>
</comment>
<dbReference type="EMBL" id="JAACJJ010000001">
    <property type="protein sequence ID" value="KAF5330305.1"/>
    <property type="molecule type" value="Genomic_DNA"/>
</dbReference>
<dbReference type="OrthoDB" id="9995434at2759"/>